<comment type="similarity">
    <text evidence="1">Belongs to the 'phage' integrase family.</text>
</comment>
<keyword evidence="8" id="KW-1185">Reference proteome</keyword>
<dbReference type="GO" id="GO:0006310">
    <property type="term" value="P:DNA recombination"/>
    <property type="evidence" value="ECO:0007669"/>
    <property type="project" value="UniProtKB-KW"/>
</dbReference>
<dbReference type="GO" id="GO:0015074">
    <property type="term" value="P:DNA integration"/>
    <property type="evidence" value="ECO:0007669"/>
    <property type="project" value="InterPro"/>
</dbReference>
<dbReference type="InterPro" id="IPR035386">
    <property type="entry name" value="Arm-DNA-bind_5"/>
</dbReference>
<protein>
    <submittedName>
        <fullName evidence="5 6">Integrase</fullName>
    </submittedName>
</protein>
<dbReference type="Pfam" id="PF17293">
    <property type="entry name" value="Arm-DNA-bind_5"/>
    <property type="match status" value="1"/>
</dbReference>
<dbReference type="Pfam" id="PF00589">
    <property type="entry name" value="Phage_integrase"/>
    <property type="match status" value="1"/>
</dbReference>
<evidence type="ECO:0000256" key="3">
    <source>
        <dbReference type="ARBA" id="ARBA00023172"/>
    </source>
</evidence>
<dbReference type="OrthoDB" id="1098628at2"/>
<dbReference type="Pfam" id="PF13102">
    <property type="entry name" value="Phage_int_SAM_5"/>
    <property type="match status" value="1"/>
</dbReference>
<dbReference type="EMBL" id="CP033924">
    <property type="protein sequence ID" value="AZA81431.1"/>
    <property type="molecule type" value="Genomic_DNA"/>
</dbReference>
<evidence type="ECO:0000259" key="4">
    <source>
        <dbReference type="PROSITE" id="PS51898"/>
    </source>
</evidence>
<evidence type="ECO:0000256" key="1">
    <source>
        <dbReference type="ARBA" id="ARBA00008857"/>
    </source>
</evidence>
<name>A0A3G6RXX8_CHRLC</name>
<evidence type="ECO:0000256" key="2">
    <source>
        <dbReference type="ARBA" id="ARBA00023125"/>
    </source>
</evidence>
<dbReference type="InterPro" id="IPR002104">
    <property type="entry name" value="Integrase_catalytic"/>
</dbReference>
<dbReference type="KEGG" id="clac:EG342_05705"/>
<dbReference type="Proteomes" id="UP000279972">
    <property type="component" value="Chromosome"/>
</dbReference>
<dbReference type="PANTHER" id="PTHR30349:SF64">
    <property type="entry name" value="PROPHAGE INTEGRASE INTD-RELATED"/>
    <property type="match status" value="1"/>
</dbReference>
<dbReference type="EMBL" id="PPEH01000001">
    <property type="protein sequence ID" value="PNW15282.1"/>
    <property type="molecule type" value="Genomic_DNA"/>
</dbReference>
<dbReference type="InterPro" id="IPR013762">
    <property type="entry name" value="Integrase-like_cat_sf"/>
</dbReference>
<reference evidence="5 8" key="2">
    <citation type="submission" date="2018-11" db="EMBL/GenBank/DDBJ databases">
        <title>Proposal to divide the Flavobacteriaceae and reorganize its genera based on Amino Acid Identity values calculated from whole genome sequences.</title>
        <authorList>
            <person name="Nicholson A.C."/>
            <person name="Gulvik C.A."/>
            <person name="Whitney A.M."/>
            <person name="Humrighouse B.W."/>
            <person name="Bell M."/>
            <person name="Holmes B."/>
            <person name="Steigerwalt A.G."/>
            <person name="Villarma A."/>
            <person name="Sheth M."/>
            <person name="Batra D."/>
            <person name="Pryor J."/>
            <person name="Bernardet J.-F."/>
            <person name="Hugo C."/>
            <person name="Kampfer P."/>
            <person name="Newman J."/>
            <person name="McQuiston J.R."/>
        </authorList>
    </citation>
    <scope>NUCLEOTIDE SEQUENCE [LARGE SCALE GENOMIC DNA]</scope>
    <source>
        <strain evidence="5 8">KC_1864</strain>
    </source>
</reference>
<dbReference type="InterPro" id="IPR011010">
    <property type="entry name" value="DNA_brk_join_enz"/>
</dbReference>
<dbReference type="Gene3D" id="1.10.150.130">
    <property type="match status" value="1"/>
</dbReference>
<feature type="domain" description="Tyr recombinase" evidence="4">
    <location>
        <begin position="221"/>
        <end position="393"/>
    </location>
</feature>
<dbReference type="CDD" id="cd01185">
    <property type="entry name" value="INTN1_C_like"/>
    <property type="match status" value="1"/>
</dbReference>
<dbReference type="PROSITE" id="PS51898">
    <property type="entry name" value="TYR_RECOMBINASE"/>
    <property type="match status" value="1"/>
</dbReference>
<keyword evidence="3" id="KW-0233">DNA recombination</keyword>
<dbReference type="Proteomes" id="UP000236262">
    <property type="component" value="Unassembled WGS sequence"/>
</dbReference>
<reference evidence="6 7" key="1">
    <citation type="submission" date="2018-01" db="EMBL/GenBank/DDBJ databases">
        <title>Draft genome sequences of Chryseobacterium lactis NCTC11390, Chryseobacterium oncorhynchi 701B-08, and Chryseobacterium viscerum 687B-08.</title>
        <authorList>
            <person name="Jeong J.-J."/>
            <person name="Lee Y.J."/>
            <person name="Park B."/>
            <person name="Choi I.-G."/>
            <person name="Kim K.D."/>
        </authorList>
    </citation>
    <scope>NUCLEOTIDE SEQUENCE [LARGE SCALE GENOMIC DNA]</scope>
    <source>
        <strain evidence="6 7">NCTC11390</strain>
    </source>
</reference>
<proteinExistence type="inferred from homology"/>
<dbReference type="PANTHER" id="PTHR30349">
    <property type="entry name" value="PHAGE INTEGRASE-RELATED"/>
    <property type="match status" value="1"/>
</dbReference>
<evidence type="ECO:0000313" key="5">
    <source>
        <dbReference type="EMBL" id="AZA81431.1"/>
    </source>
</evidence>
<dbReference type="SUPFAM" id="SSF56349">
    <property type="entry name" value="DNA breaking-rejoining enzymes"/>
    <property type="match status" value="1"/>
</dbReference>
<dbReference type="InterPro" id="IPR025269">
    <property type="entry name" value="SAM-like_dom"/>
</dbReference>
<accession>A0A3G6RXX8</accession>
<dbReference type="InterPro" id="IPR050090">
    <property type="entry name" value="Tyrosine_recombinase_XerCD"/>
</dbReference>
<evidence type="ECO:0000313" key="7">
    <source>
        <dbReference type="Proteomes" id="UP000236262"/>
    </source>
</evidence>
<gene>
    <name evidence="6" type="ORF">C1637_02320</name>
    <name evidence="5" type="ORF">EG342_05705</name>
</gene>
<dbReference type="Gene3D" id="1.10.443.10">
    <property type="entry name" value="Intergrase catalytic core"/>
    <property type="match status" value="1"/>
</dbReference>
<keyword evidence="2" id="KW-0238">DNA-binding</keyword>
<evidence type="ECO:0000313" key="8">
    <source>
        <dbReference type="Proteomes" id="UP000279972"/>
    </source>
</evidence>
<dbReference type="GO" id="GO:0003677">
    <property type="term" value="F:DNA binding"/>
    <property type="evidence" value="ECO:0007669"/>
    <property type="project" value="UniProtKB-KW"/>
</dbReference>
<organism evidence="6 7">
    <name type="scientific">Chryseobacterium lactis</name>
    <dbReference type="NCBI Taxonomy" id="1241981"/>
    <lineage>
        <taxon>Bacteria</taxon>
        <taxon>Pseudomonadati</taxon>
        <taxon>Bacteroidota</taxon>
        <taxon>Flavobacteriia</taxon>
        <taxon>Flavobacteriales</taxon>
        <taxon>Weeksellaceae</taxon>
        <taxon>Chryseobacterium group</taxon>
        <taxon>Chryseobacterium</taxon>
    </lineage>
</organism>
<evidence type="ECO:0000313" key="6">
    <source>
        <dbReference type="EMBL" id="PNW15282.1"/>
    </source>
</evidence>
<dbReference type="InterPro" id="IPR010998">
    <property type="entry name" value="Integrase_recombinase_N"/>
</dbReference>
<sequence>MNTMKLSILFLIRRNRINTKGVCAIECRITLDSQRKPFSTGVFINPNSWNAAKQKAFPPNKINNQINTQLSLIKQDINQAFLFLQVQEKDFDVDDIYKQYKGENIKQDKSITEMFLLHITKQEKLIGISTTKVSVAKFYQTQAHVKSFIKHQYKKSDYLLIDMTMAFITEFEFYLKAEKQFKQNTVHKTIQRFKQIVKLAVGLDYLAKDPFLLYKNKKPKKQVVFLSKEELEALEKYQFASERLQQVADMFIFCCYTGLAYTEMSNLKANDIQTGYDSNKWIHIHRQKTKRDYDIPLLSKAESILNKYRTETQLLPVITNQKFNSYLKEIAEIVGINKTLTHHIARKTFASTILLYNDVPMEIVSELLGHSEIGITQQHYAKVVKEKVGEQMNRLNSKLQ</sequence>
<dbReference type="AlphaFoldDB" id="A0A3G6RXX8"/>